<gene>
    <name evidence="1" type="ORF">GQ588_00315</name>
</gene>
<evidence type="ECO:0000313" key="1">
    <source>
        <dbReference type="EMBL" id="QGZ99219.1"/>
    </source>
</evidence>
<protein>
    <submittedName>
        <fullName evidence="1">Uncharacterized protein</fullName>
    </submittedName>
</protein>
<dbReference type="RefSeq" id="WP_158208048.1">
    <property type="nucleotide sequence ID" value="NZ_CP046996.1"/>
</dbReference>
<organism evidence="1 2">
    <name type="scientific">Dehalobacter restrictus</name>
    <dbReference type="NCBI Taxonomy" id="55583"/>
    <lineage>
        <taxon>Bacteria</taxon>
        <taxon>Bacillati</taxon>
        <taxon>Bacillota</taxon>
        <taxon>Clostridia</taxon>
        <taxon>Eubacteriales</taxon>
        <taxon>Desulfitobacteriaceae</taxon>
        <taxon>Dehalobacter</taxon>
    </lineage>
</organism>
<dbReference type="AlphaFoldDB" id="A0A857DDC4"/>
<reference evidence="1 2" key="1">
    <citation type="submission" date="2019-12" db="EMBL/GenBank/DDBJ databases">
        <title>Sequence classification of anaerobic respiratory reductive dehalogenases: First we see many, then we see few.</title>
        <authorList>
            <person name="Molenda O."/>
            <person name="Puentes Jacome L.A."/>
            <person name="Cao X."/>
            <person name="Nesbo C.L."/>
            <person name="Tang S."/>
            <person name="Morson N."/>
            <person name="Patron J."/>
            <person name="Lomheim L."/>
            <person name="Wishart D.S."/>
            <person name="Edwards E.A."/>
        </authorList>
    </citation>
    <scope>NUCLEOTIDE SEQUENCE [LARGE SCALE GENOMIC DNA]</scope>
    <source>
        <strain evidence="1 2">12DCA</strain>
    </source>
</reference>
<accession>A0A857DDC4</accession>
<evidence type="ECO:0000313" key="2">
    <source>
        <dbReference type="Proteomes" id="UP000430508"/>
    </source>
</evidence>
<dbReference type="EMBL" id="CP046996">
    <property type="protein sequence ID" value="QGZ99219.1"/>
    <property type="molecule type" value="Genomic_DNA"/>
</dbReference>
<name>A0A857DDC4_9FIRM</name>
<proteinExistence type="predicted"/>
<dbReference type="Proteomes" id="UP000430508">
    <property type="component" value="Chromosome"/>
</dbReference>
<sequence>MSAELRSVTIKFHSEMFDQISFLAQKRGETLSDTIRYLVDRGLEEKIYLENTKLLAEVVREQVESVMKSYTIYPSLDVIGNFSWAPDYPSLDDIENPSWTAGKLFNSRVNICRKDKRTNKKVYSHIA</sequence>